<protein>
    <submittedName>
        <fullName evidence="1">Uncharacterized protein</fullName>
    </submittedName>
</protein>
<dbReference type="AlphaFoldDB" id="A0A0E2B2Y2"/>
<organism evidence="1 2">
    <name type="scientific">Bacteroides fragilis CL07T12C05</name>
    <dbReference type="NCBI Taxonomy" id="997883"/>
    <lineage>
        <taxon>Bacteria</taxon>
        <taxon>Pseudomonadati</taxon>
        <taxon>Bacteroidota</taxon>
        <taxon>Bacteroidia</taxon>
        <taxon>Bacteroidales</taxon>
        <taxon>Bacteroidaceae</taxon>
        <taxon>Bacteroides</taxon>
    </lineage>
</organism>
<comment type="caution">
    <text evidence="1">The sequence shown here is derived from an EMBL/GenBank/DDBJ whole genome shotgun (WGS) entry which is preliminary data.</text>
</comment>
<name>A0A0E2B2Y2_BACFG</name>
<dbReference type="PATRIC" id="fig|997883.3.peg.1524"/>
<dbReference type="HOGENOM" id="CLU_574476_0_0_10"/>
<accession>A0A0E2B2Y2</accession>
<reference evidence="1 2" key="1">
    <citation type="submission" date="2012-02" db="EMBL/GenBank/DDBJ databases">
        <title>The Genome Sequence of Bacteroides fragilis CL07T12C05.</title>
        <authorList>
            <consortium name="The Broad Institute Genome Sequencing Platform"/>
            <person name="Earl A."/>
            <person name="Ward D."/>
            <person name="Feldgarden M."/>
            <person name="Gevers D."/>
            <person name="Zitomersky N.L."/>
            <person name="Coyne M.J."/>
            <person name="Comstock L.E."/>
            <person name="Young S.K."/>
            <person name="Zeng Q."/>
            <person name="Gargeya S."/>
            <person name="Fitzgerald M."/>
            <person name="Haas B."/>
            <person name="Abouelleil A."/>
            <person name="Alvarado L."/>
            <person name="Arachchi H.M."/>
            <person name="Berlin A."/>
            <person name="Chapman S.B."/>
            <person name="Gearin G."/>
            <person name="Goldberg J."/>
            <person name="Griggs A."/>
            <person name="Gujja S."/>
            <person name="Hansen M."/>
            <person name="Heiman D."/>
            <person name="Howarth C."/>
            <person name="Larimer J."/>
            <person name="Lui A."/>
            <person name="MacDonald P.J.P."/>
            <person name="McCowen C."/>
            <person name="Montmayeur A."/>
            <person name="Murphy C."/>
            <person name="Neiman D."/>
            <person name="Pearson M."/>
            <person name="Priest M."/>
            <person name="Roberts A."/>
            <person name="Saif S."/>
            <person name="Shea T."/>
            <person name="Sisk P."/>
            <person name="Stolte C."/>
            <person name="Sykes S."/>
            <person name="Wortman J."/>
            <person name="Nusbaum C."/>
            <person name="Birren B."/>
        </authorList>
    </citation>
    <scope>NUCLEOTIDE SEQUENCE [LARGE SCALE GENOMIC DNA]</scope>
    <source>
        <strain evidence="1 2">CL07T12C05</strain>
    </source>
</reference>
<dbReference type="EMBL" id="AGXN01000009">
    <property type="protein sequence ID" value="EIY97628.1"/>
    <property type="molecule type" value="Genomic_DNA"/>
</dbReference>
<gene>
    <name evidence="1" type="ORF">HMPREF1056_01450</name>
</gene>
<dbReference type="RefSeq" id="WP_005795352.1">
    <property type="nucleotide sequence ID" value="NZ_JH724215.1"/>
</dbReference>
<dbReference type="Proteomes" id="UP000003879">
    <property type="component" value="Unassembled WGS sequence"/>
</dbReference>
<evidence type="ECO:0000313" key="2">
    <source>
        <dbReference type="Proteomes" id="UP000003879"/>
    </source>
</evidence>
<proteinExistence type="predicted"/>
<sequence>MKRMCLSLIGDICFPEEFKQIFTLDGKFLITRSLGSDWCFEMSGESMFYALCEIEKSQKESLFDYKLSIIEAIDRRIIWGNGKLLHRSFTGDYDIQFRSTNSALRTLLYACEDGFDTDKNIRIIANEQFKYFFEWKEGIWFCHDSSEYGGKTPFSHIRSKVAGKSWRNTLTLNTHIDSLNTLLLLKFYRKEYLLNFDLDYWINKGLISINQLLGLTNKGKIMNKLQEIDNYCLNLFLKEQHNSFWIDCVYEKIVHPIIFKLVFPTVFFNNGFISRDLSVLNRHIDYQLVNIVDFARLLSLYKKNRETEILTASILNYNEIEDRLERAIEFVESNKYLLNYIQSSDLQRAWYAEMYYAMSNINSKYIKIAQNLYSDQLYCSESPFYKLDFLNEKN</sequence>
<evidence type="ECO:0000313" key="1">
    <source>
        <dbReference type="EMBL" id="EIY97628.1"/>
    </source>
</evidence>